<evidence type="ECO:0000313" key="5">
    <source>
        <dbReference type="EMBL" id="KAK3782391.1"/>
    </source>
</evidence>
<protein>
    <submittedName>
        <fullName evidence="5">Uncharacterized protein</fullName>
    </submittedName>
</protein>
<organism evidence="5 6">
    <name type="scientific">Elysia crispata</name>
    <name type="common">lettuce slug</name>
    <dbReference type="NCBI Taxonomy" id="231223"/>
    <lineage>
        <taxon>Eukaryota</taxon>
        <taxon>Metazoa</taxon>
        <taxon>Spiralia</taxon>
        <taxon>Lophotrochozoa</taxon>
        <taxon>Mollusca</taxon>
        <taxon>Gastropoda</taxon>
        <taxon>Heterobranchia</taxon>
        <taxon>Euthyneura</taxon>
        <taxon>Panpulmonata</taxon>
        <taxon>Sacoglossa</taxon>
        <taxon>Placobranchoidea</taxon>
        <taxon>Plakobranchidae</taxon>
        <taxon>Elysia</taxon>
    </lineage>
</organism>
<evidence type="ECO:0000313" key="6">
    <source>
        <dbReference type="Proteomes" id="UP001283361"/>
    </source>
</evidence>
<dbReference type="PANTHER" id="PTHR10519:SF77">
    <property type="entry name" value="GAMMA-AMINOBUTYRIC ACID TYPE B RECEPTOR SUBUNIT 1"/>
    <property type="match status" value="1"/>
</dbReference>
<dbReference type="GO" id="GO:0007214">
    <property type="term" value="P:gamma-aminobutyric acid signaling pathway"/>
    <property type="evidence" value="ECO:0007669"/>
    <property type="project" value="TreeGrafter"/>
</dbReference>
<keyword evidence="3" id="KW-0325">Glycoprotein</keyword>
<evidence type="ECO:0000256" key="1">
    <source>
        <dbReference type="ARBA" id="ARBA00023040"/>
    </source>
</evidence>
<proteinExistence type="predicted"/>
<dbReference type="InterPro" id="IPR002455">
    <property type="entry name" value="GPCR3_GABA-B"/>
</dbReference>
<sequence length="105" mass="12077">MDSGGTINQEVHFFFCRVHPRDVFGYKGIPLIFGIFLAYETQNVRLKQVNDFRFVGMSIYNVVARNQNHIKRHFMERSTCGSILIGTQTTGTRSRTIATYAPWIS</sequence>
<dbReference type="AlphaFoldDB" id="A0AAE1A858"/>
<accession>A0AAE1A858</accession>
<dbReference type="PANTHER" id="PTHR10519">
    <property type="entry name" value="GABA-B RECEPTOR"/>
    <property type="match status" value="1"/>
</dbReference>
<reference evidence="5" key="1">
    <citation type="journal article" date="2023" name="G3 (Bethesda)">
        <title>A reference genome for the long-term kleptoplast-retaining sea slug Elysia crispata morphotype clarki.</title>
        <authorList>
            <person name="Eastman K.E."/>
            <person name="Pendleton A.L."/>
            <person name="Shaikh M.A."/>
            <person name="Suttiyut T."/>
            <person name="Ogas R."/>
            <person name="Tomko P."/>
            <person name="Gavelis G."/>
            <person name="Widhalm J.R."/>
            <person name="Wisecaver J.H."/>
        </authorList>
    </citation>
    <scope>NUCLEOTIDE SEQUENCE</scope>
    <source>
        <strain evidence="5">ECLA1</strain>
    </source>
</reference>
<name>A0AAE1A858_9GAST</name>
<keyword evidence="6" id="KW-1185">Reference proteome</keyword>
<evidence type="ECO:0000256" key="3">
    <source>
        <dbReference type="ARBA" id="ARBA00023180"/>
    </source>
</evidence>
<dbReference type="GO" id="GO:0004965">
    <property type="term" value="F:G protein-coupled GABA receptor activity"/>
    <property type="evidence" value="ECO:0007669"/>
    <property type="project" value="InterPro"/>
</dbReference>
<keyword evidence="2" id="KW-0675">Receptor</keyword>
<gene>
    <name evidence="5" type="ORF">RRG08_033032</name>
</gene>
<dbReference type="EMBL" id="JAWDGP010002507">
    <property type="protein sequence ID" value="KAK3782391.1"/>
    <property type="molecule type" value="Genomic_DNA"/>
</dbReference>
<dbReference type="GO" id="GO:0038039">
    <property type="term" value="C:G protein-coupled receptor heterodimeric complex"/>
    <property type="evidence" value="ECO:0007669"/>
    <property type="project" value="TreeGrafter"/>
</dbReference>
<evidence type="ECO:0000256" key="2">
    <source>
        <dbReference type="ARBA" id="ARBA00023170"/>
    </source>
</evidence>
<evidence type="ECO:0000256" key="4">
    <source>
        <dbReference type="ARBA" id="ARBA00023224"/>
    </source>
</evidence>
<comment type="caution">
    <text evidence="5">The sequence shown here is derived from an EMBL/GenBank/DDBJ whole genome shotgun (WGS) entry which is preliminary data.</text>
</comment>
<keyword evidence="4" id="KW-0807">Transducer</keyword>
<keyword evidence="1" id="KW-0297">G-protein coupled receptor</keyword>
<dbReference type="Proteomes" id="UP001283361">
    <property type="component" value="Unassembled WGS sequence"/>
</dbReference>